<dbReference type="CDD" id="cd06338">
    <property type="entry name" value="PBP1_ABC_ligand_binding-like"/>
    <property type="match status" value="1"/>
</dbReference>
<accession>A0ABW4DYH5</accession>
<dbReference type="PANTHER" id="PTHR30483">
    <property type="entry name" value="LEUCINE-SPECIFIC-BINDING PROTEIN"/>
    <property type="match status" value="1"/>
</dbReference>
<keyword evidence="6" id="KW-1185">Reference proteome</keyword>
<evidence type="ECO:0000313" key="6">
    <source>
        <dbReference type="Proteomes" id="UP001597302"/>
    </source>
</evidence>
<evidence type="ECO:0000313" key="5">
    <source>
        <dbReference type="EMBL" id="MFD1482660.1"/>
    </source>
</evidence>
<dbReference type="Gene3D" id="3.40.50.2300">
    <property type="match status" value="2"/>
</dbReference>
<dbReference type="InterPro" id="IPR028081">
    <property type="entry name" value="Leu-bd"/>
</dbReference>
<dbReference type="SUPFAM" id="SSF53822">
    <property type="entry name" value="Periplasmic binding protein-like I"/>
    <property type="match status" value="1"/>
</dbReference>
<feature type="domain" description="Leucine-binding protein" evidence="4">
    <location>
        <begin position="5"/>
        <end position="339"/>
    </location>
</feature>
<sequence length="394" mass="42683">MTSRPLRIGYCLSLTGPLAGNSRSARLAHEIWRDDVNRRGGLLGRPVELICLDDKGDAALGGSLYARLIDHEGADLVIGGYGTNSLISALPEIIARDRYFVGLMGLGANNEFGYGKYFAIIPTGRDPNAALTEGFFDVAAQQTPRPRTVALLSADAVFSRNPVLGGHGNAAKYGIKVVHEATYPLGTTNFVPYLDAVAESGCELLFLCSYLQDSIDLVRAVQAHPYKPKMVGAAMIGPQNTQVKQALGSLLNGIVNYEYWVPAPSMAFDGVQALMESYRQRSAGTDLDPLGHYMAPLAYAQLQVVAHAVEQTQSLDDQILSEFTRTTSFPTVMGDVSFGTLGEWQTPRVLQVQFQGIAGDDLDQYRDGSRLIIVYPADKASGTLIYPFEDARLP</sequence>
<gene>
    <name evidence="5" type="ORF">ACFQ5P_15300</name>
</gene>
<organism evidence="5 6">
    <name type="scientific">Paracoccus nototheniae</name>
    <dbReference type="NCBI Taxonomy" id="2489002"/>
    <lineage>
        <taxon>Bacteria</taxon>
        <taxon>Pseudomonadati</taxon>
        <taxon>Pseudomonadota</taxon>
        <taxon>Alphaproteobacteria</taxon>
        <taxon>Rhodobacterales</taxon>
        <taxon>Paracoccaceae</taxon>
        <taxon>Paracoccus</taxon>
    </lineage>
</organism>
<keyword evidence="2" id="KW-0732">Signal</keyword>
<dbReference type="Proteomes" id="UP001597302">
    <property type="component" value="Unassembled WGS sequence"/>
</dbReference>
<dbReference type="InterPro" id="IPR051010">
    <property type="entry name" value="BCAA_transport"/>
</dbReference>
<evidence type="ECO:0000259" key="4">
    <source>
        <dbReference type="Pfam" id="PF13458"/>
    </source>
</evidence>
<comment type="similarity">
    <text evidence="1">Belongs to the leucine-binding protein family.</text>
</comment>
<evidence type="ECO:0000256" key="1">
    <source>
        <dbReference type="ARBA" id="ARBA00010062"/>
    </source>
</evidence>
<evidence type="ECO:0000256" key="3">
    <source>
        <dbReference type="ARBA" id="ARBA00022970"/>
    </source>
</evidence>
<dbReference type="PANTHER" id="PTHR30483:SF37">
    <property type="entry name" value="ABC TRANSPORTER SUBSTRATE-BINDING PROTEIN"/>
    <property type="match status" value="1"/>
</dbReference>
<name>A0ABW4DYH5_9RHOB</name>
<dbReference type="InterPro" id="IPR028082">
    <property type="entry name" value="Peripla_BP_I"/>
</dbReference>
<keyword evidence="3" id="KW-0813">Transport</keyword>
<comment type="caution">
    <text evidence="5">The sequence shown here is derived from an EMBL/GenBank/DDBJ whole genome shotgun (WGS) entry which is preliminary data.</text>
</comment>
<protein>
    <submittedName>
        <fullName evidence="5">Amino acid ABC transporter substrate-binding protein</fullName>
    </submittedName>
</protein>
<proteinExistence type="inferred from homology"/>
<keyword evidence="3" id="KW-0029">Amino-acid transport</keyword>
<dbReference type="Pfam" id="PF13458">
    <property type="entry name" value="Peripla_BP_6"/>
    <property type="match status" value="1"/>
</dbReference>
<evidence type="ECO:0000256" key="2">
    <source>
        <dbReference type="ARBA" id="ARBA00022729"/>
    </source>
</evidence>
<reference evidence="6" key="1">
    <citation type="journal article" date="2019" name="Int. J. Syst. Evol. Microbiol.">
        <title>The Global Catalogue of Microorganisms (GCM) 10K type strain sequencing project: providing services to taxonomists for standard genome sequencing and annotation.</title>
        <authorList>
            <consortium name="The Broad Institute Genomics Platform"/>
            <consortium name="The Broad Institute Genome Sequencing Center for Infectious Disease"/>
            <person name="Wu L."/>
            <person name="Ma J."/>
        </authorList>
    </citation>
    <scope>NUCLEOTIDE SEQUENCE [LARGE SCALE GENOMIC DNA]</scope>
    <source>
        <strain evidence="6">CCM 8875</strain>
    </source>
</reference>
<dbReference type="EMBL" id="JBHTOQ010000034">
    <property type="protein sequence ID" value="MFD1482660.1"/>
    <property type="molecule type" value="Genomic_DNA"/>
</dbReference>
<dbReference type="RefSeq" id="WP_131576261.1">
    <property type="nucleotide sequence ID" value="NZ_CBCSAJ010000048.1"/>
</dbReference>